<organism evidence="1">
    <name type="scientific">Schlesneria paludicola</name>
    <dbReference type="NCBI Taxonomy" id="360056"/>
    <lineage>
        <taxon>Bacteria</taxon>
        <taxon>Pseudomonadati</taxon>
        <taxon>Planctomycetota</taxon>
        <taxon>Planctomycetia</taxon>
        <taxon>Planctomycetales</taxon>
        <taxon>Planctomycetaceae</taxon>
        <taxon>Schlesneria</taxon>
    </lineage>
</organism>
<proteinExistence type="predicted"/>
<sequence length="689" mass="75042">MAAAQTSYPMVMSLKPVAVQAGTTAECEVQSRYSMLGTHQVFFSGEGLSAEVVPPDVPPPKPGEKPKDVTKLKLKISATSDALPGVREFRLATPQGASTVGQIVVVRDPVIVEQPGHDTRDTAQELTLPATVCGTIEKAEDFDFFKFRAEAGQAFTFHVRGQRLEDKIHDLQTHLDPILFLRDAAGGVLAMSDNAFFGDPFLAHTFAASGEYLLEIRDVRYQGNPYWEYCIEIANRPLVTQVFPMAIQPGRDTSLELTGWLLPDTADGTAPRTSLTLPETWPRGVHYLPLTVGDQQTLPVPVYVTDEPYVMEGAGQNDTPASAAGVAVPVVISGRLEQPADVDVYSFAARKGDKLSFEVLARRYQSNLDSYLRILNEQGQVLREDDDLRQGRMLHADTWLEGWEAPADGTYFVEIRDAHWRGGAGFGYVLRITPATPAFELQLDTDKTQLTPGTHAVLFARALRKHGFTGEVQLHVDGLPPGVTATCGRILNTRYPDGAIVLSAAPDAPLGAANIRVWGTATHPRGEGQPPLELRAEAVPYQETYNPGGGRVHWPVESHMVCVGQPSDILGVEVGETDLRLKPGESTRIAVKVRRSAEYKGNITLDLTFNHLEQIYASSLPDGVKIDGAKSQTLLAGGASEGYITITVDKNAAPVERQLFCVMANISINFVMKATYSSPPMFLTIEKAE</sequence>
<protein>
    <submittedName>
        <fullName evidence="1">Pre-peptidase</fullName>
    </submittedName>
</protein>
<comment type="caution">
    <text evidence="1">The sequence shown here is derived from an EMBL/GenBank/DDBJ whole genome shotgun (WGS) entry which is preliminary data.</text>
</comment>
<reference evidence="1" key="1">
    <citation type="journal article" date="2020" name="mSystems">
        <title>Genome- and Community-Level Interaction Insights into Carbon Utilization and Element Cycling Functions of Hydrothermarchaeota in Hydrothermal Sediment.</title>
        <authorList>
            <person name="Zhou Z."/>
            <person name="Liu Y."/>
            <person name="Xu W."/>
            <person name="Pan J."/>
            <person name="Luo Z.H."/>
            <person name="Li M."/>
        </authorList>
    </citation>
    <scope>NUCLEOTIDE SEQUENCE [LARGE SCALE GENOMIC DNA]</scope>
    <source>
        <strain evidence="1">SpSt-508</strain>
    </source>
</reference>
<accession>A0A7C4LKP4</accession>
<gene>
    <name evidence="1" type="ORF">ENS64_08330</name>
</gene>
<dbReference type="Gene3D" id="2.60.120.380">
    <property type="match status" value="2"/>
</dbReference>
<name>A0A7C4LKP4_9PLAN</name>
<dbReference type="AlphaFoldDB" id="A0A7C4LKP4"/>
<evidence type="ECO:0000313" key="1">
    <source>
        <dbReference type="EMBL" id="HGT39253.1"/>
    </source>
</evidence>
<dbReference type="EMBL" id="DSVQ01000012">
    <property type="protein sequence ID" value="HGT39253.1"/>
    <property type="molecule type" value="Genomic_DNA"/>
</dbReference>